<keyword evidence="1" id="KW-1133">Transmembrane helix</keyword>
<dbReference type="EMBL" id="AP023359">
    <property type="protein sequence ID" value="BCJ64171.1"/>
    <property type="molecule type" value="Genomic_DNA"/>
</dbReference>
<name>A0A810MT11_9ACTN</name>
<dbReference type="RefSeq" id="WP_212822338.1">
    <property type="nucleotide sequence ID" value="NZ_AP023359.1"/>
</dbReference>
<gene>
    <name evidence="2" type="ORF">Prubr_11920</name>
</gene>
<evidence type="ECO:0000313" key="3">
    <source>
        <dbReference type="Proteomes" id="UP000680866"/>
    </source>
</evidence>
<proteinExistence type="predicted"/>
<dbReference type="Proteomes" id="UP000680866">
    <property type="component" value="Chromosome"/>
</dbReference>
<protein>
    <submittedName>
        <fullName evidence="2">Uncharacterized protein</fullName>
    </submittedName>
</protein>
<keyword evidence="1" id="KW-0812">Transmembrane</keyword>
<evidence type="ECO:0000313" key="2">
    <source>
        <dbReference type="EMBL" id="BCJ64171.1"/>
    </source>
</evidence>
<accession>A0A810MT11</accession>
<sequence length="130" mass="13505">MSHPAAAGQDTTTASTPGRVHTALLVAAVLLTPATWTALGIAAHALHGEPVEFVGALAIAFAAALVPATATLAVFWIYRRDAAHRHRELLATLESVAERALTRSEAVADTVDRLAAALPGGAAKVRDIRR</sequence>
<organism evidence="2 3">
    <name type="scientific">Polymorphospora rubra</name>
    <dbReference type="NCBI Taxonomy" id="338584"/>
    <lineage>
        <taxon>Bacteria</taxon>
        <taxon>Bacillati</taxon>
        <taxon>Actinomycetota</taxon>
        <taxon>Actinomycetes</taxon>
        <taxon>Micromonosporales</taxon>
        <taxon>Micromonosporaceae</taxon>
        <taxon>Polymorphospora</taxon>
    </lineage>
</organism>
<keyword evidence="1" id="KW-0472">Membrane</keyword>
<keyword evidence="3" id="KW-1185">Reference proteome</keyword>
<reference evidence="2" key="1">
    <citation type="submission" date="2020-08" db="EMBL/GenBank/DDBJ databases">
        <title>Whole genome shotgun sequence of Polymorphospora rubra NBRC 101157.</title>
        <authorList>
            <person name="Komaki H."/>
            <person name="Tamura T."/>
        </authorList>
    </citation>
    <scope>NUCLEOTIDE SEQUENCE</scope>
    <source>
        <strain evidence="2">NBRC 101157</strain>
    </source>
</reference>
<dbReference type="KEGG" id="pry:Prubr_11920"/>
<evidence type="ECO:0000256" key="1">
    <source>
        <dbReference type="SAM" id="Phobius"/>
    </source>
</evidence>
<feature type="transmembrane region" description="Helical" evidence="1">
    <location>
        <begin position="23"/>
        <end position="47"/>
    </location>
</feature>
<dbReference type="AlphaFoldDB" id="A0A810MT11"/>
<feature type="transmembrane region" description="Helical" evidence="1">
    <location>
        <begin position="53"/>
        <end position="78"/>
    </location>
</feature>